<dbReference type="EMBL" id="SACT01000002">
    <property type="protein sequence ID" value="RVT52232.1"/>
    <property type="molecule type" value="Genomic_DNA"/>
</dbReference>
<reference evidence="2 3" key="1">
    <citation type="submission" date="2019-01" db="EMBL/GenBank/DDBJ databases">
        <authorList>
            <person name="Chen W.-M."/>
        </authorList>
    </citation>
    <scope>NUCLEOTIDE SEQUENCE [LARGE SCALE GENOMIC DNA]</scope>
    <source>
        <strain evidence="2 3">ICH-3</strain>
    </source>
</reference>
<keyword evidence="1" id="KW-0472">Membrane</keyword>
<sequence length="64" mass="6956">MRTRLARQRLLALFVAGLLGLNFPLLALWDRDLLVAGLPLFPLALFVIWGALIAALAWLGASAD</sequence>
<proteinExistence type="predicted"/>
<evidence type="ECO:0008006" key="4">
    <source>
        <dbReference type="Google" id="ProtNLM"/>
    </source>
</evidence>
<comment type="caution">
    <text evidence="2">The sequence shown here is derived from an EMBL/GenBank/DDBJ whole genome shotgun (WGS) entry which is preliminary data.</text>
</comment>
<dbReference type="AlphaFoldDB" id="A0A3S2UQQ8"/>
<organism evidence="2 3">
    <name type="scientific">Rubrivivax albus</name>
    <dbReference type="NCBI Taxonomy" id="2499835"/>
    <lineage>
        <taxon>Bacteria</taxon>
        <taxon>Pseudomonadati</taxon>
        <taxon>Pseudomonadota</taxon>
        <taxon>Betaproteobacteria</taxon>
        <taxon>Burkholderiales</taxon>
        <taxon>Sphaerotilaceae</taxon>
        <taxon>Rubrivivax</taxon>
    </lineage>
</organism>
<evidence type="ECO:0000313" key="3">
    <source>
        <dbReference type="Proteomes" id="UP000288178"/>
    </source>
</evidence>
<evidence type="ECO:0000313" key="2">
    <source>
        <dbReference type="EMBL" id="RVT52232.1"/>
    </source>
</evidence>
<feature type="transmembrane region" description="Helical" evidence="1">
    <location>
        <begin position="43"/>
        <end position="61"/>
    </location>
</feature>
<protein>
    <recommendedName>
        <fullName evidence="4">DUF3311 domain-containing protein</fullName>
    </recommendedName>
</protein>
<keyword evidence="1" id="KW-0812">Transmembrane</keyword>
<keyword evidence="3" id="KW-1185">Reference proteome</keyword>
<evidence type="ECO:0000256" key="1">
    <source>
        <dbReference type="SAM" id="Phobius"/>
    </source>
</evidence>
<keyword evidence="1" id="KW-1133">Transmembrane helix</keyword>
<gene>
    <name evidence="2" type="ORF">ENE75_07180</name>
</gene>
<dbReference type="RefSeq" id="WP_128197298.1">
    <property type="nucleotide sequence ID" value="NZ_SACT01000002.1"/>
</dbReference>
<accession>A0A3S2UQQ8</accession>
<name>A0A3S2UQQ8_9BURK</name>
<dbReference type="Proteomes" id="UP000288178">
    <property type="component" value="Unassembled WGS sequence"/>
</dbReference>